<gene>
    <name evidence="1" type="ORF">METZ01_LOCUS192542</name>
</gene>
<accession>A0A382DMR8</accession>
<sequence>CVDGTPDDDELVSTYLYDFDIRPLSNVKSLETEIRNALSWDNHHSEEKTRFFNNNCI</sequence>
<organism evidence="1">
    <name type="scientific">marine metagenome</name>
    <dbReference type="NCBI Taxonomy" id="408172"/>
    <lineage>
        <taxon>unclassified sequences</taxon>
        <taxon>metagenomes</taxon>
        <taxon>ecological metagenomes</taxon>
    </lineage>
</organism>
<reference evidence="1" key="1">
    <citation type="submission" date="2018-05" db="EMBL/GenBank/DDBJ databases">
        <authorList>
            <person name="Lanie J.A."/>
            <person name="Ng W.-L."/>
            <person name="Kazmierczak K.M."/>
            <person name="Andrzejewski T.M."/>
            <person name="Davidsen T.M."/>
            <person name="Wayne K.J."/>
            <person name="Tettelin H."/>
            <person name="Glass J.I."/>
            <person name="Rusch D."/>
            <person name="Podicherti R."/>
            <person name="Tsui H.-C.T."/>
            <person name="Winkler M.E."/>
        </authorList>
    </citation>
    <scope>NUCLEOTIDE SEQUENCE</scope>
</reference>
<evidence type="ECO:0000313" key="1">
    <source>
        <dbReference type="EMBL" id="SVB39688.1"/>
    </source>
</evidence>
<name>A0A382DMR8_9ZZZZ</name>
<dbReference type="EMBL" id="UINC01040181">
    <property type="protein sequence ID" value="SVB39688.1"/>
    <property type="molecule type" value="Genomic_DNA"/>
</dbReference>
<protein>
    <submittedName>
        <fullName evidence="1">Uncharacterized protein</fullName>
    </submittedName>
</protein>
<dbReference type="AlphaFoldDB" id="A0A382DMR8"/>
<feature type="non-terminal residue" evidence="1">
    <location>
        <position position="1"/>
    </location>
</feature>
<proteinExistence type="predicted"/>